<evidence type="ECO:0000313" key="1">
    <source>
        <dbReference type="EMBL" id="VEL10712.1"/>
    </source>
</evidence>
<dbReference type="InterPro" id="IPR043151">
    <property type="entry name" value="BAH_sf"/>
</dbReference>
<keyword evidence="2" id="KW-1185">Reference proteome</keyword>
<comment type="caution">
    <text evidence="1">The sequence shown here is derived from an EMBL/GenBank/DDBJ whole genome shotgun (WGS) entry which is preliminary data.</text>
</comment>
<dbReference type="AlphaFoldDB" id="A0A3S4ZS82"/>
<dbReference type="Gene3D" id="2.30.30.490">
    <property type="match status" value="1"/>
</dbReference>
<evidence type="ECO:0000313" key="2">
    <source>
        <dbReference type="Proteomes" id="UP000784294"/>
    </source>
</evidence>
<dbReference type="EMBL" id="CAAALY010009759">
    <property type="protein sequence ID" value="VEL10712.1"/>
    <property type="molecule type" value="Genomic_DNA"/>
</dbReference>
<proteinExistence type="predicted"/>
<gene>
    <name evidence="1" type="ORF">PXEA_LOCUS4152</name>
</gene>
<sequence length="314" mass="35192">MNRLSAVFAEPSPATGEHEFWSLTYHIIGWLPSTFTSSDSAEAVASSTGRFCVVGSMQVRTDDFVYVHRSLWQDQVCISRHDQHASGTLTPGRRLLDRCLSLIRDNQPSTLFATATEDSLSPGQSPKESSQKWNYPRIWSAEERIVVRVYRLWKDASGLTWLEGGAFLRPYDLPPNILRHQILWQPRELVYDEASRLVLPLQLVLPLHVNSFVRRPVADTSSFISEAPIGPCFVLSPAAFRAGRPAGFEPTSLSTSGLSSLTAWETNLFICDKLFERPSNSDTSTQTTCRLEEISPGYLKVSMKVNHFDPSNIT</sequence>
<organism evidence="1 2">
    <name type="scientific">Protopolystoma xenopodis</name>
    <dbReference type="NCBI Taxonomy" id="117903"/>
    <lineage>
        <taxon>Eukaryota</taxon>
        <taxon>Metazoa</taxon>
        <taxon>Spiralia</taxon>
        <taxon>Lophotrochozoa</taxon>
        <taxon>Platyhelminthes</taxon>
        <taxon>Monogenea</taxon>
        <taxon>Polyopisthocotylea</taxon>
        <taxon>Polystomatidea</taxon>
        <taxon>Polystomatidae</taxon>
        <taxon>Protopolystoma</taxon>
    </lineage>
</organism>
<dbReference type="Proteomes" id="UP000784294">
    <property type="component" value="Unassembled WGS sequence"/>
</dbReference>
<reference evidence="1" key="1">
    <citation type="submission" date="2018-11" db="EMBL/GenBank/DDBJ databases">
        <authorList>
            <consortium name="Pathogen Informatics"/>
        </authorList>
    </citation>
    <scope>NUCLEOTIDE SEQUENCE</scope>
</reference>
<dbReference type="OrthoDB" id="422362at2759"/>
<name>A0A3S4ZS82_9PLAT</name>
<protein>
    <submittedName>
        <fullName evidence="1">Uncharacterized protein</fullName>
    </submittedName>
</protein>
<accession>A0A3S4ZS82</accession>